<dbReference type="Proteomes" id="UP000681967">
    <property type="component" value="Unassembled WGS sequence"/>
</dbReference>
<proteinExistence type="predicted"/>
<gene>
    <name evidence="2" type="ORF">BYL167_LOCUS37731</name>
    <name evidence="3" type="ORF">BYL167_LOCUS43066</name>
    <name evidence="4" type="ORF">GIL414_LOCUS42580</name>
</gene>
<dbReference type="Proteomes" id="UP000681720">
    <property type="component" value="Unassembled WGS sequence"/>
</dbReference>
<feature type="non-terminal residue" evidence="2">
    <location>
        <position position="1"/>
    </location>
</feature>
<comment type="caution">
    <text evidence="2">The sequence shown here is derived from an EMBL/GenBank/DDBJ whole genome shotgun (WGS) entry which is preliminary data.</text>
</comment>
<organism evidence="2 5">
    <name type="scientific">Rotaria magnacalcarata</name>
    <dbReference type="NCBI Taxonomy" id="392030"/>
    <lineage>
        <taxon>Eukaryota</taxon>
        <taxon>Metazoa</taxon>
        <taxon>Spiralia</taxon>
        <taxon>Gnathifera</taxon>
        <taxon>Rotifera</taxon>
        <taxon>Eurotatoria</taxon>
        <taxon>Bdelloidea</taxon>
        <taxon>Philodinida</taxon>
        <taxon>Philodinidae</taxon>
        <taxon>Rotaria</taxon>
    </lineage>
</organism>
<name>A0A8S2Y7Z0_9BILA</name>
<protein>
    <submittedName>
        <fullName evidence="2">Uncharacterized protein</fullName>
    </submittedName>
</protein>
<evidence type="ECO:0000256" key="1">
    <source>
        <dbReference type="SAM" id="MobiDB-lite"/>
    </source>
</evidence>
<dbReference type="EMBL" id="CAJOBH010113458">
    <property type="protein sequence ID" value="CAF4673592.1"/>
    <property type="molecule type" value="Genomic_DNA"/>
</dbReference>
<feature type="region of interest" description="Disordered" evidence="1">
    <location>
        <begin position="1"/>
        <end position="50"/>
    </location>
</feature>
<feature type="compositionally biased region" description="Polar residues" evidence="1">
    <location>
        <begin position="1"/>
        <end position="31"/>
    </location>
</feature>
<evidence type="ECO:0000313" key="5">
    <source>
        <dbReference type="Proteomes" id="UP000681967"/>
    </source>
</evidence>
<dbReference type="EMBL" id="CAJOBJ010123703">
    <property type="protein sequence ID" value="CAF4688704.1"/>
    <property type="molecule type" value="Genomic_DNA"/>
</dbReference>
<evidence type="ECO:0000313" key="3">
    <source>
        <dbReference type="EMBL" id="CAF4673592.1"/>
    </source>
</evidence>
<accession>A0A8S2Y7Z0</accession>
<evidence type="ECO:0000313" key="4">
    <source>
        <dbReference type="EMBL" id="CAF4688704.1"/>
    </source>
</evidence>
<feature type="compositionally biased region" description="Polar residues" evidence="1">
    <location>
        <begin position="41"/>
        <end position="50"/>
    </location>
</feature>
<dbReference type="EMBL" id="CAJOBH010086201">
    <property type="protein sequence ID" value="CAF4541814.1"/>
    <property type="molecule type" value="Genomic_DNA"/>
</dbReference>
<feature type="non-terminal residue" evidence="2">
    <location>
        <position position="50"/>
    </location>
</feature>
<sequence>HDSPANNKFLSGYTQNQSSSFGNRTDRNGPTTLPDIVGEQSGKNLRQGSS</sequence>
<evidence type="ECO:0000313" key="2">
    <source>
        <dbReference type="EMBL" id="CAF4541814.1"/>
    </source>
</evidence>
<dbReference type="AlphaFoldDB" id="A0A8S2Y7Z0"/>
<reference evidence="2" key="1">
    <citation type="submission" date="2021-02" db="EMBL/GenBank/DDBJ databases">
        <authorList>
            <person name="Nowell W R."/>
        </authorList>
    </citation>
    <scope>NUCLEOTIDE SEQUENCE</scope>
</reference>